<reference evidence="4" key="1">
    <citation type="submission" date="2023-07" db="EMBL/GenBank/DDBJ databases">
        <title>30 novel species of actinomycetes from the DSMZ collection.</title>
        <authorList>
            <person name="Nouioui I."/>
        </authorList>
    </citation>
    <scope>NUCLEOTIDE SEQUENCE [LARGE SCALE GENOMIC DNA]</scope>
    <source>
        <strain evidence="4">DSM 44915</strain>
    </source>
</reference>
<dbReference type="Proteomes" id="UP001183410">
    <property type="component" value="Unassembled WGS sequence"/>
</dbReference>
<protein>
    <submittedName>
        <fullName evidence="3">Uncharacterized protein</fullName>
    </submittedName>
</protein>
<gene>
    <name evidence="3" type="ORF">RM844_23115</name>
</gene>
<feature type="transmembrane region" description="Helical" evidence="2">
    <location>
        <begin position="131"/>
        <end position="152"/>
    </location>
</feature>
<proteinExistence type="predicted"/>
<evidence type="ECO:0000256" key="2">
    <source>
        <dbReference type="SAM" id="Phobius"/>
    </source>
</evidence>
<feature type="region of interest" description="Disordered" evidence="1">
    <location>
        <begin position="359"/>
        <end position="385"/>
    </location>
</feature>
<feature type="compositionally biased region" description="Gly residues" evidence="1">
    <location>
        <begin position="44"/>
        <end position="54"/>
    </location>
</feature>
<accession>A0ABU2JWF2</accession>
<comment type="caution">
    <text evidence="3">The sequence shown here is derived from an EMBL/GenBank/DDBJ whole genome shotgun (WGS) entry which is preliminary data.</text>
</comment>
<keyword evidence="4" id="KW-1185">Reference proteome</keyword>
<feature type="compositionally biased region" description="Pro residues" evidence="1">
    <location>
        <begin position="111"/>
        <end position="121"/>
    </location>
</feature>
<feature type="compositionally biased region" description="Low complexity" evidence="1">
    <location>
        <begin position="1"/>
        <end position="10"/>
    </location>
</feature>
<evidence type="ECO:0000313" key="4">
    <source>
        <dbReference type="Proteomes" id="UP001183410"/>
    </source>
</evidence>
<feature type="region of interest" description="Disordered" evidence="1">
    <location>
        <begin position="1"/>
        <end position="125"/>
    </location>
</feature>
<feature type="compositionally biased region" description="Low complexity" evidence="1">
    <location>
        <begin position="55"/>
        <end position="89"/>
    </location>
</feature>
<feature type="compositionally biased region" description="Low complexity" evidence="1">
    <location>
        <begin position="368"/>
        <end position="385"/>
    </location>
</feature>
<feature type="compositionally biased region" description="Pro residues" evidence="1">
    <location>
        <begin position="90"/>
        <end position="103"/>
    </location>
</feature>
<keyword evidence="2" id="KW-0472">Membrane</keyword>
<dbReference type="EMBL" id="JAVREO010000015">
    <property type="protein sequence ID" value="MDT0269182.1"/>
    <property type="molecule type" value="Genomic_DNA"/>
</dbReference>
<feature type="compositionally biased region" description="Pro residues" evidence="1">
    <location>
        <begin position="11"/>
        <end position="37"/>
    </location>
</feature>
<evidence type="ECO:0000256" key="1">
    <source>
        <dbReference type="SAM" id="MobiDB-lite"/>
    </source>
</evidence>
<sequence length="385" mass="38248">MSHNQPGPYGQQPPPGQQPGQPGPYGAPPQGTPPGGPNPYAQGGAPGAPGGPGYGYPQAPGAPGQPGQVPGQPGPYGQPQQPGPYGQPQAPGPYGQPPQPPGGYPGQPGQPGQPPYGPPQPAGGGGGNKKLLLGIGGAVVIAAAAVGAYFLISGDDGSGPGSDPDTRYALEFPETFGDYSLAEPPSTTEEFSEEELAQAGLADAEGSSAVYLGGVPAGEVSGPEDLPALGTDATIMLTVGMWGQIDSPEATVDAVLTFGTQELAGDELTLVGEPQSMSPDGLDGAVMKCQEADTESMYTGGTVRVPLCIWADYSTAGFTVFQPLAAGSDGMSMEPREMSLDEAAAHSAQLRTAALVEAAAQTGGEGTTEGSTEGTTDGVDGVPVP</sequence>
<organism evidence="3 4">
    <name type="scientific">Streptomyces chisholmiae</name>
    <dbReference type="NCBI Taxonomy" id="3075540"/>
    <lineage>
        <taxon>Bacteria</taxon>
        <taxon>Bacillati</taxon>
        <taxon>Actinomycetota</taxon>
        <taxon>Actinomycetes</taxon>
        <taxon>Kitasatosporales</taxon>
        <taxon>Streptomycetaceae</taxon>
        <taxon>Streptomyces</taxon>
    </lineage>
</organism>
<evidence type="ECO:0000313" key="3">
    <source>
        <dbReference type="EMBL" id="MDT0269182.1"/>
    </source>
</evidence>
<dbReference type="RefSeq" id="WP_311669270.1">
    <property type="nucleotide sequence ID" value="NZ_JAVREO010000015.1"/>
</dbReference>
<name>A0ABU2JWF2_9ACTN</name>
<keyword evidence="2" id="KW-0812">Transmembrane</keyword>
<keyword evidence="2" id="KW-1133">Transmembrane helix</keyword>